<dbReference type="SUPFAM" id="SSF53067">
    <property type="entry name" value="Actin-like ATPase domain"/>
    <property type="match status" value="2"/>
</dbReference>
<dbReference type="InterPro" id="IPR000905">
    <property type="entry name" value="Gcp-like_dom"/>
</dbReference>
<dbReference type="CDD" id="cd24032">
    <property type="entry name" value="ASKHA_NBD_TsaB"/>
    <property type="match status" value="1"/>
</dbReference>
<dbReference type="Proteomes" id="UP001565283">
    <property type="component" value="Unassembled WGS sequence"/>
</dbReference>
<dbReference type="RefSeq" id="WP_369948577.1">
    <property type="nucleotide sequence ID" value="NZ_JBCLSH010000028.1"/>
</dbReference>
<sequence length="236" mass="25857">MKILAFDSSSKALSVALVDNDALLGEITLNLKKNHSTTLMSSVDFLMQQAAIEASALDRIVVAQGPGSYTGLRLAATVGKTLAYSLNKEFVGVSSLLAIAKRLKTDKAIVPVMDARRGNAYAALYKGDEEIISGQHCAFHEFLEKLDKNLPIVFTGETENFVADIKAAEFTNFEIIEDSLEKLPSAYQMARLGKSLEPVEVHGFAPNYLKKVEAEEKWLETHEEAESAAGEYVQRI</sequence>
<organism evidence="2 3">
    <name type="scientific">Lactococcus ileimucosae</name>
    <dbReference type="NCBI Taxonomy" id="2941329"/>
    <lineage>
        <taxon>Bacteria</taxon>
        <taxon>Bacillati</taxon>
        <taxon>Bacillota</taxon>
        <taxon>Bacilli</taxon>
        <taxon>Lactobacillales</taxon>
        <taxon>Streptococcaceae</taxon>
        <taxon>Lactococcus</taxon>
    </lineage>
</organism>
<dbReference type="Gene3D" id="3.30.420.40">
    <property type="match status" value="2"/>
</dbReference>
<feature type="domain" description="Gcp-like" evidence="1">
    <location>
        <begin position="28"/>
        <end position="218"/>
    </location>
</feature>
<keyword evidence="3" id="KW-1185">Reference proteome</keyword>
<dbReference type="PANTHER" id="PTHR11735">
    <property type="entry name" value="TRNA N6-ADENOSINE THREONYLCARBAMOYLTRANSFERASE"/>
    <property type="match status" value="1"/>
</dbReference>
<keyword evidence="2" id="KW-0808">Transferase</keyword>
<reference evidence="2 3" key="1">
    <citation type="submission" date="2024-03" db="EMBL/GenBank/DDBJ databases">
        <title>Mouse gut bacterial collection (mGBC) of GemPharmatech.</title>
        <authorList>
            <person name="He Y."/>
            <person name="Dong L."/>
            <person name="Wu D."/>
            <person name="Gao X."/>
            <person name="Lin Z."/>
        </authorList>
    </citation>
    <scope>NUCLEOTIDE SEQUENCE [LARGE SCALE GENOMIC DNA]</scope>
    <source>
        <strain evidence="2 3">61-15</strain>
    </source>
</reference>
<gene>
    <name evidence="2" type="primary">tsaB</name>
    <name evidence="2" type="ORF">AALA52_07465</name>
</gene>
<dbReference type="InterPro" id="IPR043129">
    <property type="entry name" value="ATPase_NBD"/>
</dbReference>
<dbReference type="PANTHER" id="PTHR11735:SF11">
    <property type="entry name" value="TRNA THREONYLCARBAMOYLADENOSINE BIOSYNTHESIS PROTEIN TSAB"/>
    <property type="match status" value="1"/>
</dbReference>
<evidence type="ECO:0000313" key="2">
    <source>
        <dbReference type="EMBL" id="MEY8444075.1"/>
    </source>
</evidence>
<dbReference type="EC" id="2.3.1.234" evidence="2"/>
<keyword evidence="2" id="KW-0012">Acyltransferase</keyword>
<protein>
    <submittedName>
        <fullName evidence="2">tRNA (Adenosine(37)-N6)-threonylcarbamoyltransferase complex dimerization subunit type 1 TsaB</fullName>
        <ecNumber evidence="2">2.3.1.234</ecNumber>
    </submittedName>
</protein>
<dbReference type="Pfam" id="PF00814">
    <property type="entry name" value="TsaD"/>
    <property type="match status" value="1"/>
</dbReference>
<accession>A0ABV4D3F6</accession>
<comment type="caution">
    <text evidence="2">The sequence shown here is derived from an EMBL/GenBank/DDBJ whole genome shotgun (WGS) entry which is preliminary data.</text>
</comment>
<evidence type="ECO:0000313" key="3">
    <source>
        <dbReference type="Proteomes" id="UP001565283"/>
    </source>
</evidence>
<dbReference type="EMBL" id="JBCLSH010000028">
    <property type="protein sequence ID" value="MEY8444075.1"/>
    <property type="molecule type" value="Genomic_DNA"/>
</dbReference>
<dbReference type="GO" id="GO:0061711">
    <property type="term" value="F:tRNA N(6)-L-threonylcarbamoyladenine synthase activity"/>
    <property type="evidence" value="ECO:0007669"/>
    <property type="project" value="UniProtKB-EC"/>
</dbReference>
<name>A0ABV4D3F6_9LACT</name>
<evidence type="ECO:0000259" key="1">
    <source>
        <dbReference type="Pfam" id="PF00814"/>
    </source>
</evidence>
<dbReference type="InterPro" id="IPR022496">
    <property type="entry name" value="T6A_TsaB"/>
</dbReference>
<proteinExistence type="predicted"/>
<dbReference type="NCBIfam" id="TIGR03725">
    <property type="entry name" value="T6A_YeaZ"/>
    <property type="match status" value="1"/>
</dbReference>